<dbReference type="CDD" id="cd02980">
    <property type="entry name" value="TRX_Fd_family"/>
    <property type="match status" value="1"/>
</dbReference>
<dbReference type="AlphaFoldDB" id="A0A0G3EFS5"/>
<reference evidence="2" key="1">
    <citation type="submission" date="2015-02" db="EMBL/GenBank/DDBJ databases">
        <title>Description and complete genome sequence of the first cultured representative of the subdivision 5 of the Verrucomicrobia phylum.</title>
        <authorList>
            <person name="Spring S."/>
            <person name="Bunk B."/>
            <person name="Sproer C."/>
            <person name="Klenk H.-P."/>
        </authorList>
    </citation>
    <scope>NUCLEOTIDE SEQUENCE [LARGE SCALE GENOMIC DNA]</scope>
    <source>
        <strain evidence="2">L21-Fru-AB</strain>
    </source>
</reference>
<dbReference type="PATRIC" id="fig|1609981.3.peg.401"/>
<accession>A0A0G3EFS5</accession>
<gene>
    <name evidence="1" type="ORF">L21SP4_00380</name>
</gene>
<protein>
    <submittedName>
        <fullName evidence="1">NADP-reducing hydrogenase subunit HndB</fullName>
        <ecNumber evidence="1">1.12.1.3</ecNumber>
    </submittedName>
</protein>
<dbReference type="Proteomes" id="UP000035268">
    <property type="component" value="Chromosome"/>
</dbReference>
<dbReference type="RefSeq" id="WP_052881070.1">
    <property type="nucleotide sequence ID" value="NZ_CP010904.1"/>
</dbReference>
<dbReference type="OrthoDB" id="9800692at2"/>
<dbReference type="InterPro" id="IPR036249">
    <property type="entry name" value="Thioredoxin-like_sf"/>
</dbReference>
<keyword evidence="2" id="KW-1185">Reference proteome</keyword>
<dbReference type="KEGG" id="vbl:L21SP4_00380"/>
<proteinExistence type="predicted"/>
<organism evidence="1 2">
    <name type="scientific">Kiritimatiella glycovorans</name>
    <dbReference type="NCBI Taxonomy" id="1307763"/>
    <lineage>
        <taxon>Bacteria</taxon>
        <taxon>Pseudomonadati</taxon>
        <taxon>Kiritimatiellota</taxon>
        <taxon>Kiritimatiellia</taxon>
        <taxon>Kiritimatiellales</taxon>
        <taxon>Kiritimatiellaceae</taxon>
        <taxon>Kiritimatiella</taxon>
    </lineage>
</organism>
<dbReference type="SUPFAM" id="SSF52833">
    <property type="entry name" value="Thioredoxin-like"/>
    <property type="match status" value="1"/>
</dbReference>
<sequence>MSRLTLDELRKLRDEKKREIKRRESEGKDIVVTVGMGTCGIAAGAKDTFSALLDQLEKSGIDDAVVKQTGCMGLCYSEPTVEVESPGMPTVVYGHVDGATARKIVKEHLIEGRLVDEHVYDKPAEDIVQPE</sequence>
<name>A0A0G3EFS5_9BACT</name>
<evidence type="ECO:0000313" key="1">
    <source>
        <dbReference type="EMBL" id="AKJ63660.1"/>
    </source>
</evidence>
<dbReference type="EMBL" id="CP010904">
    <property type="protein sequence ID" value="AKJ63660.1"/>
    <property type="molecule type" value="Genomic_DNA"/>
</dbReference>
<dbReference type="STRING" id="1307763.L21SP4_00380"/>
<dbReference type="GO" id="GO:0050583">
    <property type="term" value="F:hydrogen dehydrogenase (NADP+) activity"/>
    <property type="evidence" value="ECO:0007669"/>
    <property type="project" value="UniProtKB-EC"/>
</dbReference>
<keyword evidence="1" id="KW-0560">Oxidoreductase</keyword>
<dbReference type="Gene3D" id="3.40.30.10">
    <property type="entry name" value="Glutaredoxin"/>
    <property type="match status" value="1"/>
</dbReference>
<reference evidence="1 2" key="2">
    <citation type="journal article" date="2016" name="ISME J.">
        <title>Characterization of the first cultured representative of Verrucomicrobia subdivision 5 indicates the proposal of a novel phylum.</title>
        <authorList>
            <person name="Spring S."/>
            <person name="Bunk B."/>
            <person name="Sproer C."/>
            <person name="Schumann P."/>
            <person name="Rohde M."/>
            <person name="Tindall B.J."/>
            <person name="Klenk H.P."/>
        </authorList>
    </citation>
    <scope>NUCLEOTIDE SEQUENCE [LARGE SCALE GENOMIC DNA]</scope>
    <source>
        <strain evidence="1 2">L21-Fru-AB</strain>
    </source>
</reference>
<evidence type="ECO:0000313" key="2">
    <source>
        <dbReference type="Proteomes" id="UP000035268"/>
    </source>
</evidence>
<dbReference type="EC" id="1.12.1.3" evidence="1"/>